<dbReference type="EMBL" id="JARIHO010000028">
    <property type="protein sequence ID" value="KAJ7339291.1"/>
    <property type="molecule type" value="Genomic_DNA"/>
</dbReference>
<accession>A0AAD7EM83</accession>
<evidence type="ECO:0000313" key="1">
    <source>
        <dbReference type="EMBL" id="KAJ7339291.1"/>
    </source>
</evidence>
<dbReference type="Proteomes" id="UP001218218">
    <property type="component" value="Unassembled WGS sequence"/>
</dbReference>
<gene>
    <name evidence="1" type="ORF">DFH08DRAFT_704935</name>
</gene>
<comment type="caution">
    <text evidence="1">The sequence shown here is derived from an EMBL/GenBank/DDBJ whole genome shotgun (WGS) entry which is preliminary data.</text>
</comment>
<name>A0AAD7EM83_9AGAR</name>
<reference evidence="1" key="1">
    <citation type="submission" date="2023-03" db="EMBL/GenBank/DDBJ databases">
        <title>Massive genome expansion in bonnet fungi (Mycena s.s.) driven by repeated elements and novel gene families across ecological guilds.</title>
        <authorList>
            <consortium name="Lawrence Berkeley National Laboratory"/>
            <person name="Harder C.B."/>
            <person name="Miyauchi S."/>
            <person name="Viragh M."/>
            <person name="Kuo A."/>
            <person name="Thoen E."/>
            <person name="Andreopoulos B."/>
            <person name="Lu D."/>
            <person name="Skrede I."/>
            <person name="Drula E."/>
            <person name="Henrissat B."/>
            <person name="Morin E."/>
            <person name="Kohler A."/>
            <person name="Barry K."/>
            <person name="LaButti K."/>
            <person name="Morin E."/>
            <person name="Salamov A."/>
            <person name="Lipzen A."/>
            <person name="Mereny Z."/>
            <person name="Hegedus B."/>
            <person name="Baldrian P."/>
            <person name="Stursova M."/>
            <person name="Weitz H."/>
            <person name="Taylor A."/>
            <person name="Grigoriev I.V."/>
            <person name="Nagy L.G."/>
            <person name="Martin F."/>
            <person name="Kauserud H."/>
        </authorList>
    </citation>
    <scope>NUCLEOTIDE SEQUENCE</scope>
    <source>
        <strain evidence="1">CBHHK002</strain>
    </source>
</reference>
<evidence type="ECO:0000313" key="2">
    <source>
        <dbReference type="Proteomes" id="UP001218218"/>
    </source>
</evidence>
<sequence length="137" mass="15051">VDAVVAWLREKIEKRPGYTKFHSNRGKVLQNPDRVESWKFAAQVTSTFHKTSCAAEISSTTQISKTTIEKALGISTTSLNEAINMTRIITIYGGDGANRSEEVIAEVKKIQEVDTLGASALKSFLQAWANDHPVVSD</sequence>
<feature type="non-terminal residue" evidence="1">
    <location>
        <position position="1"/>
    </location>
</feature>
<protein>
    <submittedName>
        <fullName evidence="1">Uncharacterized protein</fullName>
    </submittedName>
</protein>
<proteinExistence type="predicted"/>
<keyword evidence="2" id="KW-1185">Reference proteome</keyword>
<organism evidence="1 2">
    <name type="scientific">Mycena albidolilacea</name>
    <dbReference type="NCBI Taxonomy" id="1033008"/>
    <lineage>
        <taxon>Eukaryota</taxon>
        <taxon>Fungi</taxon>
        <taxon>Dikarya</taxon>
        <taxon>Basidiomycota</taxon>
        <taxon>Agaricomycotina</taxon>
        <taxon>Agaricomycetes</taxon>
        <taxon>Agaricomycetidae</taxon>
        <taxon>Agaricales</taxon>
        <taxon>Marasmiineae</taxon>
        <taxon>Mycenaceae</taxon>
        <taxon>Mycena</taxon>
    </lineage>
</organism>
<dbReference type="AlphaFoldDB" id="A0AAD7EM83"/>